<dbReference type="eggNOG" id="KOG3372">
    <property type="taxonomic scope" value="Eukaryota"/>
</dbReference>
<reference evidence="12 13" key="1">
    <citation type="journal article" date="2013" name="PLoS Genet.">
        <title>The genome and development-dependent transcriptomes of Pyronema confluens: a window into fungal evolution.</title>
        <authorList>
            <person name="Traeger S."/>
            <person name="Altegoer F."/>
            <person name="Freitag M."/>
            <person name="Gabaldon T."/>
            <person name="Kempken F."/>
            <person name="Kumar A."/>
            <person name="Marcet-Houben M."/>
            <person name="Poggeler S."/>
            <person name="Stajich J.E."/>
            <person name="Nowrousian M."/>
        </authorList>
    </citation>
    <scope>NUCLEOTIDE SEQUENCE [LARGE SCALE GENOMIC DNA]</scope>
    <source>
        <strain evidence="13">CBS 100304</strain>
        <tissue evidence="12">Vegetative mycelium</tissue>
    </source>
</reference>
<dbReference type="AlphaFoldDB" id="U4LRB1"/>
<evidence type="ECO:0000256" key="10">
    <source>
        <dbReference type="SAM" id="MobiDB-lite"/>
    </source>
</evidence>
<dbReference type="PANTHER" id="PTHR12804">
    <property type="entry name" value="MICROSOMAL SIGNAL PEPTIDASE 23 KD SUBUNIT SPC22/23"/>
    <property type="match status" value="1"/>
</dbReference>
<keyword evidence="6 11" id="KW-1133">Transmembrane helix</keyword>
<dbReference type="GO" id="GO:0045047">
    <property type="term" value="P:protein targeting to ER"/>
    <property type="evidence" value="ECO:0007669"/>
    <property type="project" value="TreeGrafter"/>
</dbReference>
<dbReference type="Proteomes" id="UP000018144">
    <property type="component" value="Unassembled WGS sequence"/>
</dbReference>
<dbReference type="GO" id="GO:0005787">
    <property type="term" value="C:signal peptidase complex"/>
    <property type="evidence" value="ECO:0007669"/>
    <property type="project" value="UniProtKB-UniRule"/>
</dbReference>
<keyword evidence="3 11" id="KW-0812">Transmembrane</keyword>
<keyword evidence="5" id="KW-0735">Signal-anchor</keyword>
<feature type="transmembrane region" description="Helical" evidence="11">
    <location>
        <begin position="12"/>
        <end position="33"/>
    </location>
</feature>
<keyword evidence="4 9" id="KW-0256">Endoplasmic reticulum</keyword>
<dbReference type="OrthoDB" id="10261524at2759"/>
<dbReference type="Pfam" id="PF04573">
    <property type="entry name" value="SPC22"/>
    <property type="match status" value="1"/>
</dbReference>
<evidence type="ECO:0000256" key="8">
    <source>
        <dbReference type="ARBA" id="ARBA00045670"/>
    </source>
</evidence>
<comment type="similarity">
    <text evidence="2 9">Belongs to the SPCS3 family.</text>
</comment>
<evidence type="ECO:0000313" key="13">
    <source>
        <dbReference type="Proteomes" id="UP000018144"/>
    </source>
</evidence>
<accession>U4LRB1</accession>
<dbReference type="InterPro" id="IPR007653">
    <property type="entry name" value="SPC3"/>
</dbReference>
<name>U4LRB1_PYROM</name>
<gene>
    <name evidence="12" type="ORF">PCON_03759</name>
</gene>
<dbReference type="PIRSF" id="PIRSF016089">
    <property type="entry name" value="SPC22"/>
    <property type="match status" value="1"/>
</dbReference>
<organism evidence="12 13">
    <name type="scientific">Pyronema omphalodes (strain CBS 100304)</name>
    <name type="common">Pyronema confluens</name>
    <dbReference type="NCBI Taxonomy" id="1076935"/>
    <lineage>
        <taxon>Eukaryota</taxon>
        <taxon>Fungi</taxon>
        <taxon>Dikarya</taxon>
        <taxon>Ascomycota</taxon>
        <taxon>Pezizomycotina</taxon>
        <taxon>Pezizomycetes</taxon>
        <taxon>Pezizales</taxon>
        <taxon>Pyronemataceae</taxon>
        <taxon>Pyronema</taxon>
    </lineage>
</organism>
<dbReference type="PANTHER" id="PTHR12804:SF0">
    <property type="entry name" value="SIGNAL PEPTIDASE COMPLEX SUBUNIT 3"/>
    <property type="match status" value="1"/>
</dbReference>
<keyword evidence="13" id="KW-1185">Reference proteome</keyword>
<comment type="subcellular location">
    <subcellularLocation>
        <location evidence="1">Endoplasmic reticulum membrane</location>
        <topology evidence="1">Single-pass type II membrane protein</topology>
    </subcellularLocation>
</comment>
<dbReference type="OMA" id="FWDDGHG"/>
<evidence type="ECO:0000256" key="6">
    <source>
        <dbReference type="ARBA" id="ARBA00022989"/>
    </source>
</evidence>
<evidence type="ECO:0000256" key="2">
    <source>
        <dbReference type="ARBA" id="ARBA00009289"/>
    </source>
</evidence>
<evidence type="ECO:0000256" key="7">
    <source>
        <dbReference type="ARBA" id="ARBA00023136"/>
    </source>
</evidence>
<dbReference type="STRING" id="1076935.U4LRB1"/>
<feature type="compositionally biased region" description="Basic and acidic residues" evidence="10">
    <location>
        <begin position="201"/>
        <end position="212"/>
    </location>
</feature>
<sequence>MHSTSVRVQNVFGFFTTVAFVVAFLTALTAVLYPATPTATVDVVSLKVIKGRPQYYSSKQQEYSFIDFDLEADLDSLYNWNTKQVFCWLSVVYGGAKGSKHTENEVIIWDAILPSKRTSRLHLRNERAKYQINDISGRFLERNATVRFGWNVQPHVGALTWGTVEADNVVEEVDLEKAKGKRRGEGWSFTFPPVGGRKKTPVAEKTKANVAA</sequence>
<dbReference type="GO" id="GO:0006465">
    <property type="term" value="P:signal peptide processing"/>
    <property type="evidence" value="ECO:0007669"/>
    <property type="project" value="UniProtKB-UniRule"/>
</dbReference>
<evidence type="ECO:0000313" key="12">
    <source>
        <dbReference type="EMBL" id="CCX34495.1"/>
    </source>
</evidence>
<evidence type="ECO:0000256" key="3">
    <source>
        <dbReference type="ARBA" id="ARBA00022692"/>
    </source>
</evidence>
<proteinExistence type="inferred from homology"/>
<keyword evidence="7 9" id="KW-0472">Membrane</keyword>
<evidence type="ECO:0000256" key="11">
    <source>
        <dbReference type="SAM" id="Phobius"/>
    </source>
</evidence>
<evidence type="ECO:0000256" key="1">
    <source>
        <dbReference type="ARBA" id="ARBA00004648"/>
    </source>
</evidence>
<protein>
    <recommendedName>
        <fullName evidence="9">Signal peptidase subunit 3</fullName>
    </recommendedName>
</protein>
<comment type="function">
    <text evidence="8">Essential component of the signal peptidase complex (SPC) which catalyzes the cleavage of N-terminal signal sequences from nascent proteins as they are translocated into the lumen of the endoplasmic reticulum. Essential for the SPC catalytic activity, possibly by stabilizing and positioning the active center of the complex close to the lumenal surface. Essential for viability.</text>
</comment>
<evidence type="ECO:0000256" key="4">
    <source>
        <dbReference type="ARBA" id="ARBA00022824"/>
    </source>
</evidence>
<feature type="region of interest" description="Disordered" evidence="10">
    <location>
        <begin position="189"/>
        <end position="212"/>
    </location>
</feature>
<evidence type="ECO:0000256" key="9">
    <source>
        <dbReference type="PIRNR" id="PIRNR016089"/>
    </source>
</evidence>
<dbReference type="EMBL" id="HF936539">
    <property type="protein sequence ID" value="CCX34495.1"/>
    <property type="molecule type" value="Genomic_DNA"/>
</dbReference>
<evidence type="ECO:0000256" key="5">
    <source>
        <dbReference type="ARBA" id="ARBA00022968"/>
    </source>
</evidence>